<dbReference type="RefSeq" id="WP_377934034.1">
    <property type="nucleotide sequence ID" value="NZ_JBHUEA010000011.1"/>
</dbReference>
<evidence type="ECO:0000313" key="6">
    <source>
        <dbReference type="Proteomes" id="UP001597347"/>
    </source>
</evidence>
<dbReference type="PANTHER" id="PTHR30146:SF153">
    <property type="entry name" value="LACTOSE OPERON REPRESSOR"/>
    <property type="match status" value="1"/>
</dbReference>
<dbReference type="Gene3D" id="3.40.50.2300">
    <property type="match status" value="2"/>
</dbReference>
<keyword evidence="1" id="KW-0805">Transcription regulation</keyword>
<dbReference type="PANTHER" id="PTHR30146">
    <property type="entry name" value="LACI-RELATED TRANSCRIPTIONAL REPRESSOR"/>
    <property type="match status" value="1"/>
</dbReference>
<dbReference type="InterPro" id="IPR046335">
    <property type="entry name" value="LacI/GalR-like_sensor"/>
</dbReference>
<sequence length="346" mass="36882">MAGGGGGDEVRSGAVRATLAEVAEAAEVSISTVSKVLNGRPGVSDERRAHIERLLQEQGYNRRTATQATMSLIDVLVFEIDSTWAVELIAGVERIAREHGLGVVVSGTLDRTQADPRWLDAVLGRRPVGVLLIGVQLPEAPRGVLQSRQIPVVTIDQGGHARPTEHSVGSADWTGALHATRHLLGLGHRRIGIITGPDDMIASVARLSGFRAALEGAGVELPADYLRRGEFHHRDGLEQGTALLQLPEPPTAIFASNDLQALGVYEAARSLGIRIPEDLSVVGYDDLKAASWVAPALTTIRVPLAEMAEQATRLLVRLRDEPGFAVSHIDLATSLVVRGSTAPPRD</sequence>
<dbReference type="SUPFAM" id="SSF47413">
    <property type="entry name" value="lambda repressor-like DNA-binding domains"/>
    <property type="match status" value="1"/>
</dbReference>
<proteinExistence type="predicted"/>
<comment type="caution">
    <text evidence="5">The sequence shown here is derived from an EMBL/GenBank/DDBJ whole genome shotgun (WGS) entry which is preliminary data.</text>
</comment>
<dbReference type="EMBL" id="JBHUEA010000011">
    <property type="protein sequence ID" value="MFD1721627.1"/>
    <property type="molecule type" value="Genomic_DNA"/>
</dbReference>
<dbReference type="Pfam" id="PF00356">
    <property type="entry name" value="LacI"/>
    <property type="match status" value="1"/>
</dbReference>
<organism evidence="5 6">
    <name type="scientific">Amnibacterium endophyticum</name>
    <dbReference type="NCBI Taxonomy" id="2109337"/>
    <lineage>
        <taxon>Bacteria</taxon>
        <taxon>Bacillati</taxon>
        <taxon>Actinomycetota</taxon>
        <taxon>Actinomycetes</taxon>
        <taxon>Micrococcales</taxon>
        <taxon>Microbacteriaceae</taxon>
        <taxon>Amnibacterium</taxon>
    </lineage>
</organism>
<name>A0ABW4LEU5_9MICO</name>
<reference evidence="6" key="1">
    <citation type="journal article" date="2019" name="Int. J. Syst. Evol. Microbiol.">
        <title>The Global Catalogue of Microorganisms (GCM) 10K type strain sequencing project: providing services to taxonomists for standard genome sequencing and annotation.</title>
        <authorList>
            <consortium name="The Broad Institute Genomics Platform"/>
            <consortium name="The Broad Institute Genome Sequencing Center for Infectious Disease"/>
            <person name="Wu L."/>
            <person name="Ma J."/>
        </authorList>
    </citation>
    <scope>NUCLEOTIDE SEQUENCE [LARGE SCALE GENOMIC DNA]</scope>
    <source>
        <strain evidence="6">CGMCC 1.12471</strain>
    </source>
</reference>
<gene>
    <name evidence="5" type="ORF">ACFSBI_08700</name>
</gene>
<evidence type="ECO:0000259" key="4">
    <source>
        <dbReference type="PROSITE" id="PS50932"/>
    </source>
</evidence>
<keyword evidence="6" id="KW-1185">Reference proteome</keyword>
<dbReference type="Proteomes" id="UP001597347">
    <property type="component" value="Unassembled WGS sequence"/>
</dbReference>
<dbReference type="SUPFAM" id="SSF53822">
    <property type="entry name" value="Periplasmic binding protein-like I"/>
    <property type="match status" value="1"/>
</dbReference>
<dbReference type="SMART" id="SM00354">
    <property type="entry name" value="HTH_LACI"/>
    <property type="match status" value="1"/>
</dbReference>
<dbReference type="InterPro" id="IPR028082">
    <property type="entry name" value="Peripla_BP_I"/>
</dbReference>
<dbReference type="PROSITE" id="PS00356">
    <property type="entry name" value="HTH_LACI_1"/>
    <property type="match status" value="1"/>
</dbReference>
<dbReference type="CDD" id="cd01392">
    <property type="entry name" value="HTH_LacI"/>
    <property type="match status" value="1"/>
</dbReference>
<evidence type="ECO:0000256" key="1">
    <source>
        <dbReference type="ARBA" id="ARBA00023015"/>
    </source>
</evidence>
<evidence type="ECO:0000256" key="3">
    <source>
        <dbReference type="ARBA" id="ARBA00023163"/>
    </source>
</evidence>
<dbReference type="InterPro" id="IPR000843">
    <property type="entry name" value="HTH_LacI"/>
</dbReference>
<dbReference type="GO" id="GO:0003677">
    <property type="term" value="F:DNA binding"/>
    <property type="evidence" value="ECO:0007669"/>
    <property type="project" value="UniProtKB-KW"/>
</dbReference>
<keyword evidence="2 5" id="KW-0238">DNA-binding</keyword>
<evidence type="ECO:0000256" key="2">
    <source>
        <dbReference type="ARBA" id="ARBA00023125"/>
    </source>
</evidence>
<dbReference type="PROSITE" id="PS50932">
    <property type="entry name" value="HTH_LACI_2"/>
    <property type="match status" value="1"/>
</dbReference>
<dbReference type="Pfam" id="PF13377">
    <property type="entry name" value="Peripla_BP_3"/>
    <property type="match status" value="1"/>
</dbReference>
<dbReference type="InterPro" id="IPR010982">
    <property type="entry name" value="Lambda_DNA-bd_dom_sf"/>
</dbReference>
<feature type="domain" description="HTH lacI-type" evidence="4">
    <location>
        <begin position="17"/>
        <end position="71"/>
    </location>
</feature>
<accession>A0ABW4LEU5</accession>
<evidence type="ECO:0000313" key="5">
    <source>
        <dbReference type="EMBL" id="MFD1721627.1"/>
    </source>
</evidence>
<keyword evidence="3" id="KW-0804">Transcription</keyword>
<dbReference type="Gene3D" id="1.10.260.40">
    <property type="entry name" value="lambda repressor-like DNA-binding domains"/>
    <property type="match status" value="1"/>
</dbReference>
<protein>
    <submittedName>
        <fullName evidence="5">LacI family DNA-binding transcriptional regulator</fullName>
    </submittedName>
</protein>